<feature type="non-terminal residue" evidence="2">
    <location>
        <position position="1"/>
    </location>
</feature>
<dbReference type="InterPro" id="IPR047650">
    <property type="entry name" value="Transpos_IS110"/>
</dbReference>
<feature type="domain" description="Transposase IS116/IS110/IS902 C-terminal" evidence="1">
    <location>
        <begin position="108"/>
        <end position="180"/>
    </location>
</feature>
<accession>A0ABW2LFZ0</accession>
<proteinExistence type="predicted"/>
<evidence type="ECO:0000313" key="3">
    <source>
        <dbReference type="Proteomes" id="UP001596472"/>
    </source>
</evidence>
<dbReference type="NCBIfam" id="NF033542">
    <property type="entry name" value="transpos_IS110"/>
    <property type="match status" value="1"/>
</dbReference>
<evidence type="ECO:0000259" key="1">
    <source>
        <dbReference type="Pfam" id="PF02371"/>
    </source>
</evidence>
<keyword evidence="3" id="KW-1185">Reference proteome</keyword>
<protein>
    <submittedName>
        <fullName evidence="2">IS110 family transposase</fullName>
    </submittedName>
</protein>
<dbReference type="RefSeq" id="WP_379717032.1">
    <property type="nucleotide sequence ID" value="NZ_JBHTBS010000054.1"/>
</dbReference>
<name>A0ABW2LFZ0_9BACT</name>
<reference evidence="3" key="1">
    <citation type="journal article" date="2019" name="Int. J. Syst. Evol. Microbiol.">
        <title>The Global Catalogue of Microorganisms (GCM) 10K type strain sequencing project: providing services to taxonomists for standard genome sequencing and annotation.</title>
        <authorList>
            <consortium name="The Broad Institute Genomics Platform"/>
            <consortium name="The Broad Institute Genome Sequencing Center for Infectious Disease"/>
            <person name="Wu L."/>
            <person name="Ma J."/>
        </authorList>
    </citation>
    <scope>NUCLEOTIDE SEQUENCE [LARGE SCALE GENOMIC DNA]</scope>
    <source>
        <strain evidence="3">CGMCC 4.1467</strain>
    </source>
</reference>
<gene>
    <name evidence="2" type="ORF">ACFQY0_21175</name>
</gene>
<organism evidence="2 3">
    <name type="scientific">Haloferula chungangensis</name>
    <dbReference type="NCBI Taxonomy" id="1048331"/>
    <lineage>
        <taxon>Bacteria</taxon>
        <taxon>Pseudomonadati</taxon>
        <taxon>Verrucomicrobiota</taxon>
        <taxon>Verrucomicrobiia</taxon>
        <taxon>Verrucomicrobiales</taxon>
        <taxon>Verrucomicrobiaceae</taxon>
        <taxon>Haloferula</taxon>
    </lineage>
</organism>
<dbReference type="InterPro" id="IPR003346">
    <property type="entry name" value="Transposase_20"/>
</dbReference>
<dbReference type="EMBL" id="JBHTBS010000054">
    <property type="protein sequence ID" value="MFC7339711.1"/>
    <property type="molecule type" value="Genomic_DNA"/>
</dbReference>
<dbReference type="PANTHER" id="PTHR33055:SF13">
    <property type="entry name" value="TRANSPOSASE"/>
    <property type="match status" value="1"/>
</dbReference>
<dbReference type="PANTHER" id="PTHR33055">
    <property type="entry name" value="TRANSPOSASE FOR INSERTION SEQUENCE ELEMENT IS1111A"/>
    <property type="match status" value="1"/>
</dbReference>
<comment type="caution">
    <text evidence="2">The sequence shown here is derived from an EMBL/GenBank/DDBJ whole genome shotgun (WGS) entry which is preliminary data.</text>
</comment>
<evidence type="ECO:0000313" key="2">
    <source>
        <dbReference type="EMBL" id="MFC7339711.1"/>
    </source>
</evidence>
<sequence>VAVNIPDSVDEAIRDLCRARTDAVDDLRRAKSRLLALLRRLGYRYDGKTHWTQKHRNYLRGLKLPDAAHNHVLEDNIAAIDFHEERIARLEEGMLQLLESWQRRPLVEALMAFKGFQIVAAMITVSEIGTFSRFEHPKKLMAYLGLVPSENSSGTSRRQGGISKCGNPHARWLLVEQATHYRVPPNVSPQLSQRQGGAPRWVRELSWKTQTRLSHRFAQLKKRKLHHNKIKVTIARELAAFVWELGTRFEAKQSAN</sequence>
<dbReference type="Proteomes" id="UP001596472">
    <property type="component" value="Unassembled WGS sequence"/>
</dbReference>
<dbReference type="Pfam" id="PF02371">
    <property type="entry name" value="Transposase_20"/>
    <property type="match status" value="1"/>
</dbReference>